<name>A0A0P1HQ98_9RHOB</name>
<dbReference type="AlphaFoldDB" id="A0A0P1HQ98"/>
<proteinExistence type="predicted"/>
<feature type="domain" description="DUF7742" evidence="1">
    <location>
        <begin position="3"/>
        <end position="89"/>
    </location>
</feature>
<dbReference type="InterPro" id="IPR056644">
    <property type="entry name" value="DUF7742"/>
</dbReference>
<accession>A0A0P1HQ98</accession>
<dbReference type="EMBL" id="CYSR01000030">
    <property type="protein sequence ID" value="CUI00996.1"/>
    <property type="molecule type" value="Genomic_DNA"/>
</dbReference>
<evidence type="ECO:0000259" key="1">
    <source>
        <dbReference type="Pfam" id="PF24891"/>
    </source>
</evidence>
<dbReference type="Pfam" id="PF24891">
    <property type="entry name" value="DUF7742"/>
    <property type="match status" value="1"/>
</dbReference>
<dbReference type="RefSeq" id="WP_058287028.1">
    <property type="nucleotide sequence ID" value="NZ_CYSR01000030.1"/>
</dbReference>
<dbReference type="Proteomes" id="UP000051326">
    <property type="component" value="Unassembled WGS sequence"/>
</dbReference>
<evidence type="ECO:0000313" key="2">
    <source>
        <dbReference type="EMBL" id="CUI00996.1"/>
    </source>
</evidence>
<evidence type="ECO:0000313" key="3">
    <source>
        <dbReference type="Proteomes" id="UP000051326"/>
    </source>
</evidence>
<reference evidence="2 3" key="1">
    <citation type="submission" date="2015-09" db="EMBL/GenBank/DDBJ databases">
        <authorList>
            <consortium name="Swine Surveillance"/>
        </authorList>
    </citation>
    <scope>NUCLEOTIDE SEQUENCE [LARGE SCALE GENOMIC DNA]</scope>
    <source>
        <strain evidence="2 3">CECT 8399</strain>
    </source>
</reference>
<dbReference type="STRING" id="1396826.PHA8399_03136"/>
<protein>
    <recommendedName>
        <fullName evidence="1">DUF7742 domain-containing protein</fullName>
    </recommendedName>
</protein>
<sequence length="102" mass="10862">MIRPVLPGDVSAVARALLAVPESGRLRLCRRIFGGAAEAAAHCRMLGQLHPRWGDGSLSAAARRCALAEEPFLDDAAYLGCTRLVLRELALVLDAEAEAPAR</sequence>
<organism evidence="2 3">
    <name type="scientific">Leisingera aquaemixtae</name>
    <dbReference type="NCBI Taxonomy" id="1396826"/>
    <lineage>
        <taxon>Bacteria</taxon>
        <taxon>Pseudomonadati</taxon>
        <taxon>Pseudomonadota</taxon>
        <taxon>Alphaproteobacteria</taxon>
        <taxon>Rhodobacterales</taxon>
        <taxon>Roseobacteraceae</taxon>
        <taxon>Leisingera</taxon>
    </lineage>
</organism>
<gene>
    <name evidence="2" type="ORF">PHA8399_03136</name>
</gene>